<keyword evidence="1" id="KW-0472">Membrane</keyword>
<gene>
    <name evidence="2" type="ORF">V518_0995</name>
</gene>
<dbReference type="Proteomes" id="UP000019481">
    <property type="component" value="Unassembled WGS sequence"/>
</dbReference>
<proteinExistence type="predicted"/>
<name>W9ECV6_9THEO</name>
<sequence length="29" mass="3333">MNIEFTLGGIISLVILFYLVYMLLKADEL</sequence>
<keyword evidence="1" id="KW-0812">Transmembrane</keyword>
<organism evidence="2 3">
    <name type="scientific">Thermoanaerobacterium aotearoense SCUT27</name>
    <dbReference type="NCBI Taxonomy" id="1421016"/>
    <lineage>
        <taxon>Bacteria</taxon>
        <taxon>Bacillati</taxon>
        <taxon>Bacillota</taxon>
        <taxon>Clostridia</taxon>
        <taxon>Thermoanaerobacterales</taxon>
        <taxon>Thermoanaerobacteraceae</taxon>
        <taxon>Thermoanaerobacterium</taxon>
    </lineage>
</organism>
<dbReference type="EMBL" id="AYSN01000024">
    <property type="protein sequence ID" value="ETO38850.1"/>
    <property type="molecule type" value="Genomic_DNA"/>
</dbReference>
<dbReference type="AlphaFoldDB" id="W9ECV6"/>
<comment type="caution">
    <text evidence="2">The sequence shown here is derived from an EMBL/GenBank/DDBJ whole genome shotgun (WGS) entry which is preliminary data.</text>
</comment>
<evidence type="ECO:0000313" key="3">
    <source>
        <dbReference type="Proteomes" id="UP000019481"/>
    </source>
</evidence>
<evidence type="ECO:0000313" key="2">
    <source>
        <dbReference type="EMBL" id="ETO38850.1"/>
    </source>
</evidence>
<evidence type="ECO:0000256" key="1">
    <source>
        <dbReference type="SAM" id="Phobius"/>
    </source>
</evidence>
<reference evidence="2 3" key="1">
    <citation type="journal article" date="2014" name="Genome Announc.">
        <title>Draft Genome Sequence of an Anaerobic, Thermophilic Bacterium, Thermoanaerobacterium aotearoense SCUT27, Isolated from a Hot Spring in China.</title>
        <authorList>
            <person name="Ai H."/>
            <person name="Zhang J."/>
            <person name="Yang M."/>
            <person name="Yu P."/>
            <person name="Li S."/>
            <person name="Zhu M."/>
            <person name="Dong H."/>
            <person name="Wang S."/>
            <person name="Wang J."/>
        </authorList>
    </citation>
    <scope>NUCLEOTIDE SEQUENCE [LARGE SCALE GENOMIC DNA]</scope>
    <source>
        <strain evidence="2 3">SCUT27</strain>
    </source>
</reference>
<keyword evidence="1" id="KW-1133">Transmembrane helix</keyword>
<keyword evidence="3" id="KW-1185">Reference proteome</keyword>
<accession>W9ECV6</accession>
<protein>
    <submittedName>
        <fullName evidence="2">Uncharacterized protein</fullName>
    </submittedName>
</protein>
<feature type="transmembrane region" description="Helical" evidence="1">
    <location>
        <begin position="6"/>
        <end position="24"/>
    </location>
</feature>